<accession>A0A4S4DT14</accession>
<dbReference type="PANTHER" id="PTHR31744:SF210">
    <property type="entry name" value="NAC DOMAIN-CONTAINING PROTEIN 86-LIKE"/>
    <property type="match status" value="1"/>
</dbReference>
<keyword evidence="1" id="KW-0805">Transcription regulation</keyword>
<dbReference type="PROSITE" id="PS51005">
    <property type="entry name" value="NAC"/>
    <property type="match status" value="1"/>
</dbReference>
<dbReference type="Gene3D" id="3.40.50.720">
    <property type="entry name" value="NAD(P)-binding Rossmann-like Domain"/>
    <property type="match status" value="1"/>
</dbReference>
<feature type="compositionally biased region" description="Basic and acidic residues" evidence="5">
    <location>
        <begin position="527"/>
        <end position="545"/>
    </location>
</feature>
<feature type="region of interest" description="Disordered" evidence="5">
    <location>
        <begin position="518"/>
        <end position="545"/>
    </location>
</feature>
<reference evidence="7 8" key="1">
    <citation type="journal article" date="2018" name="Proc. Natl. Acad. Sci. U.S.A.">
        <title>Draft genome sequence of Camellia sinensis var. sinensis provides insights into the evolution of the tea genome and tea quality.</title>
        <authorList>
            <person name="Wei C."/>
            <person name="Yang H."/>
            <person name="Wang S."/>
            <person name="Zhao J."/>
            <person name="Liu C."/>
            <person name="Gao L."/>
            <person name="Xia E."/>
            <person name="Lu Y."/>
            <person name="Tai Y."/>
            <person name="She G."/>
            <person name="Sun J."/>
            <person name="Cao H."/>
            <person name="Tong W."/>
            <person name="Gao Q."/>
            <person name="Li Y."/>
            <person name="Deng W."/>
            <person name="Jiang X."/>
            <person name="Wang W."/>
            <person name="Chen Q."/>
            <person name="Zhang S."/>
            <person name="Li H."/>
            <person name="Wu J."/>
            <person name="Wang P."/>
            <person name="Li P."/>
            <person name="Shi C."/>
            <person name="Zheng F."/>
            <person name="Jian J."/>
            <person name="Huang B."/>
            <person name="Shan D."/>
            <person name="Shi M."/>
            <person name="Fang C."/>
            <person name="Yue Y."/>
            <person name="Li F."/>
            <person name="Li D."/>
            <person name="Wei S."/>
            <person name="Han B."/>
            <person name="Jiang C."/>
            <person name="Yin Y."/>
            <person name="Xia T."/>
            <person name="Zhang Z."/>
            <person name="Bennetzen J.L."/>
            <person name="Zhao S."/>
            <person name="Wan X."/>
        </authorList>
    </citation>
    <scope>NUCLEOTIDE SEQUENCE [LARGE SCALE GENOMIC DNA]</scope>
    <source>
        <strain evidence="8">cv. Shuchazao</strain>
        <tissue evidence="7">Leaf</tissue>
    </source>
</reference>
<evidence type="ECO:0000256" key="1">
    <source>
        <dbReference type="ARBA" id="ARBA00023015"/>
    </source>
</evidence>
<keyword evidence="8" id="KW-1185">Reference proteome</keyword>
<dbReference type="Pfam" id="PF02365">
    <property type="entry name" value="NAM"/>
    <property type="match status" value="1"/>
</dbReference>
<evidence type="ECO:0000259" key="6">
    <source>
        <dbReference type="PROSITE" id="PS51005"/>
    </source>
</evidence>
<dbReference type="SUPFAM" id="SSF51735">
    <property type="entry name" value="NAD(P)-binding Rossmann-fold domains"/>
    <property type="match status" value="1"/>
</dbReference>
<dbReference type="GO" id="GO:0003677">
    <property type="term" value="F:DNA binding"/>
    <property type="evidence" value="ECO:0007669"/>
    <property type="project" value="UniProtKB-KW"/>
</dbReference>
<evidence type="ECO:0000256" key="5">
    <source>
        <dbReference type="SAM" id="MobiDB-lite"/>
    </source>
</evidence>
<sequence>MMMGEASREAQISIAASSMFPGFRFSPTDQELISYYLKKKLRDFDKCAEVISEVEICKHEPWDLPAKSVIQSDNEWFFFSPRGRKYPNGLQSKRATELGYWKATGKERNVKSGPNVIGTKRTLVFHTGRAPKGERTEWIMHEYCMSGMSQDSLVVCRLRKSSEFRLSDSPKQGSLSRRHLPTENNSNFSLSEAGVEQLGILEAAKPVKCSSKECSNPGSCHSAEQQIDYGSESDKTLKCQFSQPGHQGCDEEDYYADILKDDIVDLENIFPRISDPMTMVADKLEDETRSQQLVQTIPFCVIPFQGTANRRIRMRWSEKQKICHAAEVEANRESRSIVEYCFLFAHFTDLRLEGKVALITGGASGIGECTARLFSKHGAKVMIADIQDDLGLSVCKDLDEKSVSFVHCDVTNETHVMNAVDAAVAQFGKLDIMYNNAGIVGLAKPNILDNDKDEFEKIIRVNLVRVESSSEQTRMKPPTADSIDCCDLGQLKSSSAAFTKHHEQETLKQCYFLRTQREDDNSTTNEQDLKRGRSKLERWTSYDED</sequence>
<evidence type="ECO:0000256" key="3">
    <source>
        <dbReference type="ARBA" id="ARBA00023163"/>
    </source>
</evidence>
<dbReference type="Pfam" id="PF00106">
    <property type="entry name" value="adh_short"/>
    <property type="match status" value="1"/>
</dbReference>
<dbReference type="GO" id="GO:0006355">
    <property type="term" value="P:regulation of DNA-templated transcription"/>
    <property type="evidence" value="ECO:0007669"/>
    <property type="project" value="InterPro"/>
</dbReference>
<dbReference type="PANTHER" id="PTHR31744">
    <property type="entry name" value="PROTEIN CUP-SHAPED COTYLEDON 2-RELATED"/>
    <property type="match status" value="1"/>
</dbReference>
<name>A0A4S4DT14_CAMSN</name>
<dbReference type="Gene3D" id="2.170.150.80">
    <property type="entry name" value="NAC domain"/>
    <property type="match status" value="1"/>
</dbReference>
<protein>
    <recommendedName>
        <fullName evidence="6">NAC domain-containing protein</fullName>
    </recommendedName>
</protein>
<dbReference type="InterPro" id="IPR036291">
    <property type="entry name" value="NAD(P)-bd_dom_sf"/>
</dbReference>
<dbReference type="InterPro" id="IPR002347">
    <property type="entry name" value="SDR_fam"/>
</dbReference>
<keyword evidence="3" id="KW-0804">Transcription</keyword>
<proteinExistence type="predicted"/>
<dbReference type="STRING" id="542762.A0A4S4DT14"/>
<organism evidence="7 8">
    <name type="scientific">Camellia sinensis var. sinensis</name>
    <name type="common">China tea</name>
    <dbReference type="NCBI Taxonomy" id="542762"/>
    <lineage>
        <taxon>Eukaryota</taxon>
        <taxon>Viridiplantae</taxon>
        <taxon>Streptophyta</taxon>
        <taxon>Embryophyta</taxon>
        <taxon>Tracheophyta</taxon>
        <taxon>Spermatophyta</taxon>
        <taxon>Magnoliopsida</taxon>
        <taxon>eudicotyledons</taxon>
        <taxon>Gunneridae</taxon>
        <taxon>Pentapetalae</taxon>
        <taxon>asterids</taxon>
        <taxon>Ericales</taxon>
        <taxon>Theaceae</taxon>
        <taxon>Camellia</taxon>
    </lineage>
</organism>
<gene>
    <name evidence="7" type="ORF">TEA_011049</name>
</gene>
<dbReference type="AlphaFoldDB" id="A0A4S4DT14"/>
<dbReference type="InterPro" id="IPR036093">
    <property type="entry name" value="NAC_dom_sf"/>
</dbReference>
<evidence type="ECO:0000313" key="7">
    <source>
        <dbReference type="EMBL" id="THG06381.1"/>
    </source>
</evidence>
<evidence type="ECO:0000313" key="8">
    <source>
        <dbReference type="Proteomes" id="UP000306102"/>
    </source>
</evidence>
<feature type="domain" description="NAC" evidence="6">
    <location>
        <begin position="19"/>
        <end position="161"/>
    </location>
</feature>
<keyword evidence="2" id="KW-0238">DNA-binding</keyword>
<evidence type="ECO:0000256" key="2">
    <source>
        <dbReference type="ARBA" id="ARBA00023125"/>
    </source>
</evidence>
<evidence type="ECO:0000256" key="4">
    <source>
        <dbReference type="ARBA" id="ARBA00023242"/>
    </source>
</evidence>
<keyword evidence="4" id="KW-0539">Nucleus</keyword>
<dbReference type="InterPro" id="IPR003441">
    <property type="entry name" value="NAC-dom"/>
</dbReference>
<dbReference type="EMBL" id="SDRB02010444">
    <property type="protein sequence ID" value="THG06381.1"/>
    <property type="molecule type" value="Genomic_DNA"/>
</dbReference>
<dbReference type="SUPFAM" id="SSF101941">
    <property type="entry name" value="NAC domain"/>
    <property type="match status" value="1"/>
</dbReference>
<dbReference type="PRINTS" id="PR00081">
    <property type="entry name" value="GDHRDH"/>
</dbReference>
<comment type="caution">
    <text evidence="7">The sequence shown here is derived from an EMBL/GenBank/DDBJ whole genome shotgun (WGS) entry which is preliminary data.</text>
</comment>
<feature type="region of interest" description="Disordered" evidence="5">
    <location>
        <begin position="166"/>
        <end position="187"/>
    </location>
</feature>
<dbReference type="Proteomes" id="UP000306102">
    <property type="component" value="Unassembled WGS sequence"/>
</dbReference>